<sequence length="102" mass="11825">MVFNYPLPSITKPSKKSCAVSRREADTDLAWATREITHGQFEAIKYLTGFVYKQRETKTGVKVRVTEWLWVILQMDDYDKAWNKLASKDGIIGGIDYSIDYR</sequence>
<reference evidence="2" key="2">
    <citation type="submission" date="2015-01" db="EMBL/GenBank/DDBJ databases">
        <title>Evolutionary Origins and Diversification of the Mycorrhizal Mutualists.</title>
        <authorList>
            <consortium name="DOE Joint Genome Institute"/>
            <consortium name="Mycorrhizal Genomics Consortium"/>
            <person name="Kohler A."/>
            <person name="Kuo A."/>
            <person name="Nagy L.G."/>
            <person name="Floudas D."/>
            <person name="Copeland A."/>
            <person name="Barry K.W."/>
            <person name="Cichocki N."/>
            <person name="Veneault-Fourrey C."/>
            <person name="LaButti K."/>
            <person name="Lindquist E.A."/>
            <person name="Lipzen A."/>
            <person name="Lundell T."/>
            <person name="Morin E."/>
            <person name="Murat C."/>
            <person name="Riley R."/>
            <person name="Ohm R."/>
            <person name="Sun H."/>
            <person name="Tunlid A."/>
            <person name="Henrissat B."/>
            <person name="Grigoriev I.V."/>
            <person name="Hibbett D.S."/>
            <person name="Martin F."/>
        </authorList>
    </citation>
    <scope>NUCLEOTIDE SEQUENCE [LARGE SCALE GENOMIC DNA]</scope>
    <source>
        <strain evidence="2">441</strain>
    </source>
</reference>
<evidence type="ECO:0000313" key="2">
    <source>
        <dbReference type="Proteomes" id="UP000054018"/>
    </source>
</evidence>
<dbReference type="HOGENOM" id="CLU_2278577_0_0_1"/>
<reference evidence="1 2" key="1">
    <citation type="submission" date="2014-04" db="EMBL/GenBank/DDBJ databases">
        <authorList>
            <consortium name="DOE Joint Genome Institute"/>
            <person name="Kuo A."/>
            <person name="Kohler A."/>
            <person name="Costa M.D."/>
            <person name="Nagy L.G."/>
            <person name="Floudas D."/>
            <person name="Copeland A."/>
            <person name="Barry K.W."/>
            <person name="Cichocki N."/>
            <person name="Veneault-Fourrey C."/>
            <person name="LaButti K."/>
            <person name="Lindquist E.A."/>
            <person name="Lipzen A."/>
            <person name="Lundell T."/>
            <person name="Morin E."/>
            <person name="Murat C."/>
            <person name="Sun H."/>
            <person name="Tunlid A."/>
            <person name="Henrissat B."/>
            <person name="Grigoriev I.V."/>
            <person name="Hibbett D.S."/>
            <person name="Martin F."/>
            <person name="Nordberg H.P."/>
            <person name="Cantor M.N."/>
            <person name="Hua S.X."/>
        </authorList>
    </citation>
    <scope>NUCLEOTIDE SEQUENCE [LARGE SCALE GENOMIC DNA]</scope>
    <source>
        <strain evidence="1 2">441</strain>
    </source>
</reference>
<organism evidence="1 2">
    <name type="scientific">Pisolithus microcarpus 441</name>
    <dbReference type="NCBI Taxonomy" id="765257"/>
    <lineage>
        <taxon>Eukaryota</taxon>
        <taxon>Fungi</taxon>
        <taxon>Dikarya</taxon>
        <taxon>Basidiomycota</taxon>
        <taxon>Agaricomycotina</taxon>
        <taxon>Agaricomycetes</taxon>
        <taxon>Agaricomycetidae</taxon>
        <taxon>Boletales</taxon>
        <taxon>Sclerodermatineae</taxon>
        <taxon>Pisolithaceae</taxon>
        <taxon>Pisolithus</taxon>
    </lineage>
</organism>
<dbReference type="AlphaFoldDB" id="A0A0C9ZF49"/>
<dbReference type="EMBL" id="KN833755">
    <property type="protein sequence ID" value="KIK21077.1"/>
    <property type="molecule type" value="Genomic_DNA"/>
</dbReference>
<gene>
    <name evidence="1" type="ORF">PISMIDRAFT_24004</name>
</gene>
<protein>
    <submittedName>
        <fullName evidence="1">Uncharacterized protein</fullName>
    </submittedName>
</protein>
<keyword evidence="2" id="KW-1185">Reference proteome</keyword>
<accession>A0A0C9ZF49</accession>
<dbReference type="Proteomes" id="UP000054018">
    <property type="component" value="Unassembled WGS sequence"/>
</dbReference>
<dbReference type="OrthoDB" id="3270899at2759"/>
<evidence type="ECO:0000313" key="1">
    <source>
        <dbReference type="EMBL" id="KIK21077.1"/>
    </source>
</evidence>
<proteinExistence type="predicted"/>
<name>A0A0C9ZF49_9AGAM</name>